<reference evidence="1" key="1">
    <citation type="journal article" date="2019" name="bioRxiv">
        <title>The Genome of the Zebra Mussel, Dreissena polymorpha: A Resource for Invasive Species Research.</title>
        <authorList>
            <person name="McCartney M.A."/>
            <person name="Auch B."/>
            <person name="Kono T."/>
            <person name="Mallez S."/>
            <person name="Zhang Y."/>
            <person name="Obille A."/>
            <person name="Becker A."/>
            <person name="Abrahante J.E."/>
            <person name="Garbe J."/>
            <person name="Badalamenti J.P."/>
            <person name="Herman A."/>
            <person name="Mangelson H."/>
            <person name="Liachko I."/>
            <person name="Sullivan S."/>
            <person name="Sone E.D."/>
            <person name="Koren S."/>
            <person name="Silverstein K.A.T."/>
            <person name="Beckman K.B."/>
            <person name="Gohl D.M."/>
        </authorList>
    </citation>
    <scope>NUCLEOTIDE SEQUENCE</scope>
    <source>
        <strain evidence="1">Duluth1</strain>
        <tissue evidence="1">Whole animal</tissue>
    </source>
</reference>
<keyword evidence="2" id="KW-1185">Reference proteome</keyword>
<evidence type="ECO:0000313" key="2">
    <source>
        <dbReference type="Proteomes" id="UP000828390"/>
    </source>
</evidence>
<name>A0A9D4EGT3_DREPO</name>
<gene>
    <name evidence="1" type="ORF">DPMN_157138</name>
</gene>
<dbReference type="AlphaFoldDB" id="A0A9D4EGT3"/>
<organism evidence="1 2">
    <name type="scientific">Dreissena polymorpha</name>
    <name type="common">Zebra mussel</name>
    <name type="synonym">Mytilus polymorpha</name>
    <dbReference type="NCBI Taxonomy" id="45954"/>
    <lineage>
        <taxon>Eukaryota</taxon>
        <taxon>Metazoa</taxon>
        <taxon>Spiralia</taxon>
        <taxon>Lophotrochozoa</taxon>
        <taxon>Mollusca</taxon>
        <taxon>Bivalvia</taxon>
        <taxon>Autobranchia</taxon>
        <taxon>Heteroconchia</taxon>
        <taxon>Euheterodonta</taxon>
        <taxon>Imparidentia</taxon>
        <taxon>Neoheterodontei</taxon>
        <taxon>Myida</taxon>
        <taxon>Dreissenoidea</taxon>
        <taxon>Dreissenidae</taxon>
        <taxon>Dreissena</taxon>
    </lineage>
</organism>
<dbReference type="Proteomes" id="UP000828390">
    <property type="component" value="Unassembled WGS sequence"/>
</dbReference>
<accession>A0A9D4EGT3</accession>
<protein>
    <submittedName>
        <fullName evidence="1">Uncharacterized protein</fullName>
    </submittedName>
</protein>
<dbReference type="EMBL" id="JAIWYP010000008">
    <property type="protein sequence ID" value="KAH3779335.1"/>
    <property type="molecule type" value="Genomic_DNA"/>
</dbReference>
<sequence>MQQLEVAHHFCLKRAQCLPNLTRSDMVLGLAEVTSIEALIELHKLTFLGSLCNAPTDESCHILFILRLCQFNL</sequence>
<comment type="caution">
    <text evidence="1">The sequence shown here is derived from an EMBL/GenBank/DDBJ whole genome shotgun (WGS) entry which is preliminary data.</text>
</comment>
<proteinExistence type="predicted"/>
<reference evidence="1" key="2">
    <citation type="submission" date="2020-11" db="EMBL/GenBank/DDBJ databases">
        <authorList>
            <person name="McCartney M.A."/>
            <person name="Auch B."/>
            <person name="Kono T."/>
            <person name="Mallez S."/>
            <person name="Becker A."/>
            <person name="Gohl D.M."/>
            <person name="Silverstein K.A.T."/>
            <person name="Koren S."/>
            <person name="Bechman K.B."/>
            <person name="Herman A."/>
            <person name="Abrahante J.E."/>
            <person name="Garbe J."/>
        </authorList>
    </citation>
    <scope>NUCLEOTIDE SEQUENCE</scope>
    <source>
        <strain evidence="1">Duluth1</strain>
        <tissue evidence="1">Whole animal</tissue>
    </source>
</reference>
<evidence type="ECO:0000313" key="1">
    <source>
        <dbReference type="EMBL" id="KAH3779335.1"/>
    </source>
</evidence>